<evidence type="ECO:0000313" key="7">
    <source>
        <dbReference type="EMBL" id="GED05506.1"/>
    </source>
</evidence>
<reference evidence="7 8" key="1">
    <citation type="submission" date="2019-06" db="EMBL/GenBank/DDBJ databases">
        <title>Whole genome shotgun sequence of Glutamicibacter uratoxydans NBRC 15515.</title>
        <authorList>
            <person name="Hosoyama A."/>
            <person name="Uohara A."/>
            <person name="Ohji S."/>
            <person name="Ichikawa N."/>
        </authorList>
    </citation>
    <scope>NUCLEOTIDE SEQUENCE [LARGE SCALE GENOMIC DNA]</scope>
    <source>
        <strain evidence="7 8">NBRC 15515</strain>
    </source>
</reference>
<comment type="caution">
    <text evidence="7">The sequence shown here is derived from an EMBL/GenBank/DDBJ whole genome shotgun (WGS) entry which is preliminary data.</text>
</comment>
<dbReference type="OrthoDB" id="9785230at2"/>
<dbReference type="PANTHER" id="PTHR36117:SF3">
    <property type="entry name" value="4-HYDROXYPHENYLACETATE 3-MONOOXYGENASE-RELATED"/>
    <property type="match status" value="1"/>
</dbReference>
<dbReference type="Pfam" id="PF03241">
    <property type="entry name" value="HpaB"/>
    <property type="match status" value="1"/>
</dbReference>
<dbReference type="Pfam" id="PF11794">
    <property type="entry name" value="HpaB_N"/>
    <property type="match status" value="1"/>
</dbReference>
<feature type="binding site" evidence="4">
    <location>
        <begin position="150"/>
        <end position="153"/>
    </location>
    <ligand>
        <name>FAD</name>
        <dbReference type="ChEBI" id="CHEBI:57692"/>
    </ligand>
</feature>
<dbReference type="InterPro" id="IPR009100">
    <property type="entry name" value="AcylCoA_DH/oxidase_NM_dom_sf"/>
</dbReference>
<feature type="binding site" evidence="4">
    <location>
        <position position="187"/>
    </location>
    <ligand>
        <name>FAD</name>
        <dbReference type="ChEBI" id="CHEBI:57692"/>
    </ligand>
</feature>
<gene>
    <name evidence="7" type="primary">hpaB</name>
    <name evidence="7" type="ORF">AUR04nite_10380</name>
</gene>
<evidence type="ECO:0000256" key="4">
    <source>
        <dbReference type="PIRSR" id="PIRSR000331-2"/>
    </source>
</evidence>
<dbReference type="RefSeq" id="WP_141362656.1">
    <property type="nucleotide sequence ID" value="NZ_BAAAJL010000008.1"/>
</dbReference>
<dbReference type="AlphaFoldDB" id="A0A4Y4DKL8"/>
<dbReference type="PANTHER" id="PTHR36117">
    <property type="entry name" value="4-HYDROXYPHENYLACETATE 3-MONOOXYGENASE-RELATED"/>
    <property type="match status" value="1"/>
</dbReference>
<dbReference type="EMBL" id="BJNY01000005">
    <property type="protein sequence ID" value="GED05506.1"/>
    <property type="molecule type" value="Genomic_DNA"/>
</dbReference>
<dbReference type="InterPro" id="IPR024674">
    <property type="entry name" value="HpaB/PvcC/4-BUDH_N"/>
</dbReference>
<keyword evidence="2 4" id="KW-0274">FAD</keyword>
<evidence type="ECO:0000256" key="1">
    <source>
        <dbReference type="ARBA" id="ARBA00022630"/>
    </source>
</evidence>
<dbReference type="Gene3D" id="2.40.110.10">
    <property type="entry name" value="Butyryl-CoA Dehydrogenase, subunit A, domain 2"/>
    <property type="match status" value="1"/>
</dbReference>
<proteinExistence type="predicted"/>
<dbReference type="GO" id="GO:0016627">
    <property type="term" value="F:oxidoreductase activity, acting on the CH-CH group of donors"/>
    <property type="evidence" value="ECO:0007669"/>
    <property type="project" value="InterPro"/>
</dbReference>
<dbReference type="GO" id="GO:0004497">
    <property type="term" value="F:monooxygenase activity"/>
    <property type="evidence" value="ECO:0007669"/>
    <property type="project" value="UniProtKB-KW"/>
</dbReference>
<keyword evidence="1" id="KW-0285">Flavoprotein</keyword>
<evidence type="ECO:0000313" key="8">
    <source>
        <dbReference type="Proteomes" id="UP000316612"/>
    </source>
</evidence>
<evidence type="ECO:0000259" key="5">
    <source>
        <dbReference type="Pfam" id="PF03241"/>
    </source>
</evidence>
<protein>
    <submittedName>
        <fullName evidence="7">4-hydroxyphenylacetate 3-monooxygenase</fullName>
    </submittedName>
</protein>
<evidence type="ECO:0000256" key="2">
    <source>
        <dbReference type="ARBA" id="ARBA00022827"/>
    </source>
</evidence>
<dbReference type="SUPFAM" id="SSF47203">
    <property type="entry name" value="Acyl-CoA dehydrogenase C-terminal domain-like"/>
    <property type="match status" value="1"/>
</dbReference>
<keyword evidence="7" id="KW-0503">Monooxygenase</keyword>
<feature type="domain" description="HpaB/PvcC/4-BUDH C-terminal" evidence="5">
    <location>
        <begin position="276"/>
        <end position="476"/>
    </location>
</feature>
<feature type="domain" description="HpaB/PvcC/4-BUDH N-terminal" evidence="6">
    <location>
        <begin position="3"/>
        <end position="268"/>
    </location>
</feature>
<dbReference type="InterPro" id="IPR004925">
    <property type="entry name" value="HpaB/PvcC/4-BUDH"/>
</dbReference>
<dbReference type="Gene3D" id="1.10.3140.10">
    <property type="entry name" value="4-hydroxybutyryl-coa dehydratase, domain 1"/>
    <property type="match status" value="1"/>
</dbReference>
<dbReference type="Gene3D" id="1.20.140.10">
    <property type="entry name" value="Butyryl-CoA Dehydrogenase, subunit A, domain 3"/>
    <property type="match status" value="1"/>
</dbReference>
<dbReference type="InterPro" id="IPR046373">
    <property type="entry name" value="Acyl-CoA_Oxase/DH_mid-dom_sf"/>
</dbReference>
<keyword evidence="3" id="KW-0560">Oxidoreductase</keyword>
<dbReference type="Proteomes" id="UP000316612">
    <property type="component" value="Unassembled WGS sequence"/>
</dbReference>
<dbReference type="SUPFAM" id="SSF56645">
    <property type="entry name" value="Acyl-CoA dehydrogenase NM domain-like"/>
    <property type="match status" value="1"/>
</dbReference>
<dbReference type="PIRSF" id="PIRSF000331">
    <property type="entry name" value="HpaA_HpaB"/>
    <property type="match status" value="1"/>
</dbReference>
<organism evidence="7 8">
    <name type="scientific">Glutamicibacter uratoxydans</name>
    <name type="common">Arthrobacter uratoxydans</name>
    <dbReference type="NCBI Taxonomy" id="43667"/>
    <lineage>
        <taxon>Bacteria</taxon>
        <taxon>Bacillati</taxon>
        <taxon>Actinomycetota</taxon>
        <taxon>Actinomycetes</taxon>
        <taxon>Micrococcales</taxon>
        <taxon>Micrococcaceae</taxon>
        <taxon>Glutamicibacter</taxon>
    </lineage>
</organism>
<evidence type="ECO:0000259" key="6">
    <source>
        <dbReference type="Pfam" id="PF11794"/>
    </source>
</evidence>
<evidence type="ECO:0000256" key="3">
    <source>
        <dbReference type="ARBA" id="ARBA00023002"/>
    </source>
</evidence>
<keyword evidence="8" id="KW-1185">Reference proteome</keyword>
<dbReference type="InterPro" id="IPR036250">
    <property type="entry name" value="AcylCo_DH-like_C"/>
</dbReference>
<accession>A0A4Y4DKL8</accession>
<dbReference type="InterPro" id="IPR024719">
    <property type="entry name" value="HpaB/PvcC/4-BUDH_C"/>
</dbReference>
<sequence>MRTGQEYLNSLNDNRRILLDGQVVSDVVNHPAFANVARTVAELYDIAADPANGMQYHAEEINAPANLVFSAPRTAEEMQMRRNAVERWSKHTHGWVGRSPDHVGTFFSAFGTHLDVFEHPERDFAGNVRRYYERILRESLYVSYAIIPPQYSRATTASGWEGDFLQVGVVRETEQGLIVRGSQMLATGAAIADEIFITCIKPMGPDDVDFAISFALPVDTEGLKLLCRRPFAPQASSEYDYPLTSNYDEPDSLVIFEDVLVPWDRVFIDRDVDKLRRQFFETGAHALGNWQAQTRLNTKLQFIGAVARKITQVNGTERIPGVQEKLGELAATISSVESALIAAQYTAEPDAQGYLIPGKRALYGAMGLQSETYPKVIEILRDLVGGGVLQMPSGVNDMHSAVTGPDVERYIASPNVSSEERIKLFRLAWDIIGTEFAGRHQQYEMFYAGAPFVVKGAYTFRNYGYEKHVAELDEFLNSYSSTTSEPATN</sequence>
<name>A0A4Y4DKL8_GLUUR</name>